<dbReference type="RefSeq" id="WP_116776213.1">
    <property type="nucleotide sequence ID" value="NZ_QDKG01000004.1"/>
</dbReference>
<proteinExistence type="predicted"/>
<sequence length="271" mass="32065">MSVKQAIDLSQQYVRFLNNGEERALGYFYNYFYSDLFKKAQLSIGDIDISRTFVQEAFFRLWLFRKHVSSLENVEILLFEEIKRATKEYYGNPSEQFRRNFVPLQTFHAESNCFWIADLDDKQYSQKQDPEDRIYIRKINALMPNLRQDQQTLIRLCLEYSFNYERIADHLGGRSSQEVRFKAEQAIAHMRSVFKNTEKLQALEANLMQQQVTNLDSDEALVLDLRFNQQQTFTEIANALEVDVAVAQSLFVRAYRKTKLSHSQDQCLTEW</sequence>
<dbReference type="InterPro" id="IPR013324">
    <property type="entry name" value="RNA_pol_sigma_r3/r4-like"/>
</dbReference>
<dbReference type="OrthoDB" id="759001at2"/>
<dbReference type="EMBL" id="QDKG01000004">
    <property type="protein sequence ID" value="PVH24833.1"/>
    <property type="molecule type" value="Genomic_DNA"/>
</dbReference>
<dbReference type="InterPro" id="IPR001005">
    <property type="entry name" value="SANT/Myb"/>
</dbReference>
<dbReference type="Proteomes" id="UP000245627">
    <property type="component" value="Unassembled WGS sequence"/>
</dbReference>
<evidence type="ECO:0008006" key="3">
    <source>
        <dbReference type="Google" id="ProtNLM"/>
    </source>
</evidence>
<evidence type="ECO:0000313" key="1">
    <source>
        <dbReference type="EMBL" id="PVH24833.1"/>
    </source>
</evidence>
<protein>
    <recommendedName>
        <fullName evidence="3">Sigma-70 family RNA polymerase sigma factor</fullName>
    </recommendedName>
</protein>
<dbReference type="CDD" id="cd00167">
    <property type="entry name" value="SANT"/>
    <property type="match status" value="1"/>
</dbReference>
<accession>A0A2T8HHF7</accession>
<comment type="caution">
    <text evidence="1">The sequence shown here is derived from an EMBL/GenBank/DDBJ whole genome shotgun (WGS) entry which is preliminary data.</text>
</comment>
<keyword evidence="2" id="KW-1185">Reference proteome</keyword>
<dbReference type="AlphaFoldDB" id="A0A2T8HHF7"/>
<reference evidence="1 2" key="1">
    <citation type="submission" date="2018-04" db="EMBL/GenBank/DDBJ databases">
        <title>Sphingobacterium cortibacter sp. nov.</title>
        <authorList>
            <person name="Li Y."/>
        </authorList>
    </citation>
    <scope>NUCLEOTIDE SEQUENCE [LARGE SCALE GENOMIC DNA]</scope>
    <source>
        <strain evidence="1 2">2c-3</strain>
    </source>
</reference>
<name>A0A2T8HHF7_9SPHI</name>
<gene>
    <name evidence="1" type="ORF">DC487_11985</name>
</gene>
<dbReference type="SUPFAM" id="SSF88659">
    <property type="entry name" value="Sigma3 and sigma4 domains of RNA polymerase sigma factors"/>
    <property type="match status" value="1"/>
</dbReference>
<organism evidence="1 2">
    <name type="scientific">Sphingobacterium corticibacter</name>
    <dbReference type="NCBI Taxonomy" id="2171749"/>
    <lineage>
        <taxon>Bacteria</taxon>
        <taxon>Pseudomonadati</taxon>
        <taxon>Bacteroidota</taxon>
        <taxon>Sphingobacteriia</taxon>
        <taxon>Sphingobacteriales</taxon>
        <taxon>Sphingobacteriaceae</taxon>
        <taxon>Sphingobacterium</taxon>
    </lineage>
</organism>
<evidence type="ECO:0000313" key="2">
    <source>
        <dbReference type="Proteomes" id="UP000245627"/>
    </source>
</evidence>